<reference evidence="1 2" key="1">
    <citation type="journal article" date="2021" name="Elife">
        <title>Chloroplast acquisition without the gene transfer in kleptoplastic sea slugs, Plakobranchus ocellatus.</title>
        <authorList>
            <person name="Maeda T."/>
            <person name="Takahashi S."/>
            <person name="Yoshida T."/>
            <person name="Shimamura S."/>
            <person name="Takaki Y."/>
            <person name="Nagai Y."/>
            <person name="Toyoda A."/>
            <person name="Suzuki Y."/>
            <person name="Arimoto A."/>
            <person name="Ishii H."/>
            <person name="Satoh N."/>
            <person name="Nishiyama T."/>
            <person name="Hasebe M."/>
            <person name="Maruyama T."/>
            <person name="Minagawa J."/>
            <person name="Obokata J."/>
            <person name="Shigenobu S."/>
        </authorList>
    </citation>
    <scope>NUCLEOTIDE SEQUENCE [LARGE SCALE GENOMIC DNA]</scope>
</reference>
<sequence>MRHDSTSVLTFDQPLWWKAKMILTSKPAASRTRLMVLCFGPFHMEMSFLECIGRGMEGSGLQEILKLAYAPNAVVCMMQGNAVSAFKKESYRK</sequence>
<evidence type="ECO:0000313" key="1">
    <source>
        <dbReference type="EMBL" id="GFS01841.1"/>
    </source>
</evidence>
<dbReference type="AlphaFoldDB" id="A0AAV4HYS0"/>
<proteinExistence type="predicted"/>
<dbReference type="Proteomes" id="UP000762676">
    <property type="component" value="Unassembled WGS sequence"/>
</dbReference>
<accession>A0AAV4HYS0</accession>
<evidence type="ECO:0000313" key="2">
    <source>
        <dbReference type="Proteomes" id="UP000762676"/>
    </source>
</evidence>
<organism evidence="1 2">
    <name type="scientific">Elysia marginata</name>
    <dbReference type="NCBI Taxonomy" id="1093978"/>
    <lineage>
        <taxon>Eukaryota</taxon>
        <taxon>Metazoa</taxon>
        <taxon>Spiralia</taxon>
        <taxon>Lophotrochozoa</taxon>
        <taxon>Mollusca</taxon>
        <taxon>Gastropoda</taxon>
        <taxon>Heterobranchia</taxon>
        <taxon>Euthyneura</taxon>
        <taxon>Panpulmonata</taxon>
        <taxon>Sacoglossa</taxon>
        <taxon>Placobranchoidea</taxon>
        <taxon>Plakobranchidae</taxon>
        <taxon>Elysia</taxon>
    </lineage>
</organism>
<protein>
    <submittedName>
        <fullName evidence="1">Uncharacterized protein</fullName>
    </submittedName>
</protein>
<dbReference type="EMBL" id="BMAT01012903">
    <property type="protein sequence ID" value="GFS01841.1"/>
    <property type="molecule type" value="Genomic_DNA"/>
</dbReference>
<keyword evidence="2" id="KW-1185">Reference proteome</keyword>
<name>A0AAV4HYS0_9GAST</name>
<comment type="caution">
    <text evidence="1">The sequence shown here is derived from an EMBL/GenBank/DDBJ whole genome shotgun (WGS) entry which is preliminary data.</text>
</comment>
<gene>
    <name evidence="1" type="ORF">ElyMa_006432300</name>
</gene>